<name>A0ABS9UMG4_9BACT</name>
<dbReference type="Proteomes" id="UP001165488">
    <property type="component" value="Unassembled WGS sequence"/>
</dbReference>
<dbReference type="PANTHER" id="PTHR33841:SF5">
    <property type="entry name" value="DNA METHYLASE (MODIFICATION METHYLASE) (METHYLTRANSFERASE)-RELATED"/>
    <property type="match status" value="1"/>
</dbReference>
<dbReference type="Pfam" id="PF02384">
    <property type="entry name" value="N6_Mtase"/>
    <property type="match status" value="1"/>
</dbReference>
<dbReference type="RefSeq" id="WP_241274322.1">
    <property type="nucleotide sequence ID" value="NZ_JAKZGS010000004.1"/>
</dbReference>
<dbReference type="GO" id="GO:0032259">
    <property type="term" value="P:methylation"/>
    <property type="evidence" value="ECO:0007669"/>
    <property type="project" value="UniProtKB-KW"/>
</dbReference>
<dbReference type="Gene3D" id="3.40.50.150">
    <property type="entry name" value="Vaccinia Virus protein VP39"/>
    <property type="match status" value="1"/>
</dbReference>
<dbReference type="InterPro" id="IPR050953">
    <property type="entry name" value="N4_N6_ade-DNA_methylase"/>
</dbReference>
<evidence type="ECO:0000256" key="4">
    <source>
        <dbReference type="ARBA" id="ARBA00022691"/>
    </source>
</evidence>
<evidence type="ECO:0000256" key="2">
    <source>
        <dbReference type="ARBA" id="ARBA00022603"/>
    </source>
</evidence>
<dbReference type="InterPro" id="IPR003356">
    <property type="entry name" value="DNA_methylase_A-5"/>
</dbReference>
<dbReference type="PROSITE" id="PS00092">
    <property type="entry name" value="N6_MTASE"/>
    <property type="match status" value="1"/>
</dbReference>
<keyword evidence="5" id="KW-0680">Restriction system</keyword>
<accession>A0ABS9UMG4</accession>
<dbReference type="InterPro" id="IPR001158">
    <property type="entry name" value="DIX"/>
</dbReference>
<protein>
    <submittedName>
        <fullName evidence="7">SAM-dependent methyltransferase</fullName>
    </submittedName>
</protein>
<evidence type="ECO:0000259" key="6">
    <source>
        <dbReference type="PROSITE" id="PS50841"/>
    </source>
</evidence>
<dbReference type="InterPro" id="IPR029063">
    <property type="entry name" value="SAM-dependent_MTases_sf"/>
</dbReference>
<evidence type="ECO:0000256" key="5">
    <source>
        <dbReference type="ARBA" id="ARBA00022747"/>
    </source>
</evidence>
<dbReference type="SUPFAM" id="SSF53335">
    <property type="entry name" value="S-adenosyl-L-methionine-dependent methyltransferases"/>
    <property type="match status" value="1"/>
</dbReference>
<evidence type="ECO:0000313" key="7">
    <source>
        <dbReference type="EMBL" id="MCH7397811.1"/>
    </source>
</evidence>
<reference evidence="7" key="1">
    <citation type="submission" date="2022-03" db="EMBL/GenBank/DDBJ databases">
        <title>De novo assembled genomes of Belliella spp. (Cyclobacteriaceae) strains.</title>
        <authorList>
            <person name="Szabo A."/>
            <person name="Korponai K."/>
            <person name="Felfoldi T."/>
        </authorList>
    </citation>
    <scope>NUCLEOTIDE SEQUENCE</scope>
    <source>
        <strain evidence="7">DSM 107340</strain>
    </source>
</reference>
<proteinExistence type="inferred from homology"/>
<dbReference type="PANTHER" id="PTHR33841">
    <property type="entry name" value="DNA METHYLTRANSFERASE YEEA-RELATED"/>
    <property type="match status" value="1"/>
</dbReference>
<dbReference type="PRINTS" id="PR00507">
    <property type="entry name" value="N12N6MTFRASE"/>
</dbReference>
<gene>
    <name evidence="7" type="ORF">MM236_07420</name>
</gene>
<comment type="caution">
    <text evidence="7">The sequence shown here is derived from an EMBL/GenBank/DDBJ whole genome shotgun (WGS) entry which is preliminary data.</text>
</comment>
<keyword evidence="8" id="KW-1185">Reference proteome</keyword>
<evidence type="ECO:0000313" key="8">
    <source>
        <dbReference type="Proteomes" id="UP001165488"/>
    </source>
</evidence>
<evidence type="ECO:0000256" key="1">
    <source>
        <dbReference type="ARBA" id="ARBA00006594"/>
    </source>
</evidence>
<dbReference type="GO" id="GO:0008168">
    <property type="term" value="F:methyltransferase activity"/>
    <property type="evidence" value="ECO:0007669"/>
    <property type="project" value="UniProtKB-KW"/>
</dbReference>
<dbReference type="EMBL" id="JAKZGS010000004">
    <property type="protein sequence ID" value="MCH7397811.1"/>
    <property type="molecule type" value="Genomic_DNA"/>
</dbReference>
<comment type="similarity">
    <text evidence="1">Belongs to the N(4)/N(6)-methyltransferase family.</text>
</comment>
<feature type="domain" description="DIX" evidence="6">
    <location>
        <begin position="170"/>
        <end position="253"/>
    </location>
</feature>
<dbReference type="PROSITE" id="PS50841">
    <property type="entry name" value="DIX"/>
    <property type="match status" value="1"/>
</dbReference>
<keyword evidence="3" id="KW-0808">Transferase</keyword>
<keyword evidence="4" id="KW-0949">S-adenosyl-L-methionine</keyword>
<keyword evidence="2 7" id="KW-0489">Methyltransferase</keyword>
<evidence type="ECO:0000256" key="3">
    <source>
        <dbReference type="ARBA" id="ARBA00022679"/>
    </source>
</evidence>
<sequence length="1007" mass="117188">MRHLEQIFDKLGLSKENGLFFTSENSWKGLFSNRVERLLNNVIEPDAFFSIDNKPFILFFDSPIDKKKKLKEVWNFNESPIVIITEGDSLEIYNGFEFITKKDSLRLFGKSEKLEDFSYFKLVTDKTWEKYQKDFSYSNRIDYHLLNNIKATRELLIDDGLPIDLTNSLLGKVIFVRYLIDREVKLDFEKEGTSRKWTNLEFCSLLSDKQNVKAFFKYLKKKFNGDLFPISDDDIDSISSSSLSIIVKLLSGDEVASGQISLFNLYDFSIIPVEFISNVYELFIGQNQQENQGAYYTPLFLVDYMLSETVGMKFRNQPNSHDCKVLDPSCGSGIFLVETLRKIIEQFQLNNPSYLDNPEEYKKQLIQLASDNIFGIDKDKSAINVAIFSIYLTLLDYQEPSDIESFKFPLLYNKNFFSEDFFNTEAEFNTLLGDVSFEFILGNPPWRRGKGEKKPLFDQYINKRKKLEKGKYAIEIEISNSEIAQAFILRVSDFSLDKTKIAFIATSKILYNINAQEFRKYLLDQFVINKVFELAPVRKEVFDKSNDKAIAPAVVLFYQFAFDKNTNENIVEHITLKPSRFFSLFKVFTIQRGDYKKVVQSRLKEFDYLWKVLVYGNYLDFNLIQRLRESYKTIGEKIADSQKYTYGQGIQSGGGSKMDVSDKIGQKYIDAKRDINAFWINLNSNKLWDKQFVHRARENSLFNAPLLLIQKGFKSDFRCWSAFSEENVVFQDALTSISARSENDSGDLKIISGILYSELFSYLNLQTFSSSGIEREQAHNIEKFNIPFISDKEIENTVDEIINLKKRKNSLESLQIGPFNYELNILIKSIDSHVFRAFEFSNREMDLLNYSNQVVIPIIMKHDGYEKIFSSLDPKSQELQNYINLFLDRFNDIFIKTNQTLVVYVHHTNQLLGLFFKLTTINEQTELINFVDTNNDKVLKTLSALGNEKITDRLFIQKDIRGFEKDGFYIVKPNEKRLWHQAIAQLDLNEFSDAILNAGKKQAFNVR</sequence>
<dbReference type="InterPro" id="IPR002052">
    <property type="entry name" value="DNA_methylase_N6_adenine_CS"/>
</dbReference>
<organism evidence="7 8">
    <name type="scientific">Belliella calami</name>
    <dbReference type="NCBI Taxonomy" id="2923436"/>
    <lineage>
        <taxon>Bacteria</taxon>
        <taxon>Pseudomonadati</taxon>
        <taxon>Bacteroidota</taxon>
        <taxon>Cytophagia</taxon>
        <taxon>Cytophagales</taxon>
        <taxon>Cyclobacteriaceae</taxon>
        <taxon>Belliella</taxon>
    </lineage>
</organism>